<gene>
    <name evidence="1" type="ORF">MILVUS5_LOCUS39661</name>
</gene>
<keyword evidence="2" id="KW-1185">Reference proteome</keyword>
<organism evidence="1 2">
    <name type="scientific">Trifolium pratense</name>
    <name type="common">Red clover</name>
    <dbReference type="NCBI Taxonomy" id="57577"/>
    <lineage>
        <taxon>Eukaryota</taxon>
        <taxon>Viridiplantae</taxon>
        <taxon>Streptophyta</taxon>
        <taxon>Embryophyta</taxon>
        <taxon>Tracheophyta</taxon>
        <taxon>Spermatophyta</taxon>
        <taxon>Magnoliopsida</taxon>
        <taxon>eudicotyledons</taxon>
        <taxon>Gunneridae</taxon>
        <taxon>Pentapetalae</taxon>
        <taxon>rosids</taxon>
        <taxon>fabids</taxon>
        <taxon>Fabales</taxon>
        <taxon>Fabaceae</taxon>
        <taxon>Papilionoideae</taxon>
        <taxon>50 kb inversion clade</taxon>
        <taxon>NPAAA clade</taxon>
        <taxon>Hologalegina</taxon>
        <taxon>IRL clade</taxon>
        <taxon>Trifolieae</taxon>
        <taxon>Trifolium</taxon>
    </lineage>
</organism>
<evidence type="ECO:0000313" key="2">
    <source>
        <dbReference type="Proteomes" id="UP001177021"/>
    </source>
</evidence>
<proteinExistence type="predicted"/>
<name>A0ACB0M6Y6_TRIPR</name>
<accession>A0ACB0M6Y6</accession>
<reference evidence="1" key="1">
    <citation type="submission" date="2023-10" db="EMBL/GenBank/DDBJ databases">
        <authorList>
            <person name="Rodriguez Cubillos JULIANA M."/>
            <person name="De Vega J."/>
        </authorList>
    </citation>
    <scope>NUCLEOTIDE SEQUENCE</scope>
</reference>
<comment type="caution">
    <text evidence="1">The sequence shown here is derived from an EMBL/GenBank/DDBJ whole genome shotgun (WGS) entry which is preliminary data.</text>
</comment>
<dbReference type="EMBL" id="CASHSV030000823">
    <property type="protein sequence ID" value="CAJ2677081.1"/>
    <property type="molecule type" value="Genomic_DNA"/>
</dbReference>
<evidence type="ECO:0000313" key="1">
    <source>
        <dbReference type="EMBL" id="CAJ2677081.1"/>
    </source>
</evidence>
<dbReference type="Proteomes" id="UP001177021">
    <property type="component" value="Unassembled WGS sequence"/>
</dbReference>
<sequence length="694" mass="74218">MDFSVAEKLSKRREVSNVVLDFSVRTATTHSPQFLGLQQGALVSIGGFETAGEGITIAFVDTGIDPTHPSFADDKSEHPFKFPAHFSGTCEVTPDFPSGSCNRKLVGARHFAASAITRGMFDSNEDYASPFDGDGHGTNTASIAAGNHGIPVVVAGYHFGNASGMAPRSQLLFTRHYTWDLEDLLQMLLQLLIRACTVLNQRVTAAQDRVDIICLSITPNMRPPGIATCFNPIDMPLLSAIKSGIFVVQAYGNTGPSSMSMSSFSPWIFTIGATSHDRLYTNSLSLGNNVTILGVGLAPSTSENTMYKLIHAHHALNDDTTIADDMYVGECQDASKFNKDLVQGNLLMCSYTMRFVLGLSSINKALETAMNLSAAGVVFPMNPSVNGFELNPIPMKIPGIIIPLATDSKILLEYYNSLIEKDGPDPEDSLPHEADILKPILVAPGSLIWAAWSSVVTDSDEFLGENFAMMSGTSMAAPHVAGLAALIKQKFPNFSPAAIGSSLSTMASLDDNSGKPIMAQRTYPSPDLNKSPATPFDMGSGFVNATAALNPGLFFDSSYDDYMSFLCGINGSASAVVDYTGQNCWIHNSTVYGSDLNLPSITIARLDQSRVVQRTVQNIAGNETYSVGWSSPYGVSVKVSPTRFSIANGERQVLSVIFNATGNSSTASYGRIGLFGNQGHIVNIPVSVIVKISL</sequence>
<protein>
    <submittedName>
        <fullName evidence="1">Uncharacterized protein</fullName>
    </submittedName>
</protein>